<dbReference type="SUPFAM" id="SSF51971">
    <property type="entry name" value="Nucleotide-binding domain"/>
    <property type="match status" value="1"/>
</dbReference>
<dbReference type="EC" id="1.-.-.-" evidence="3"/>
<dbReference type="PRINTS" id="PR00419">
    <property type="entry name" value="ADXRDTASE"/>
</dbReference>
<keyword evidence="1 3" id="KW-0560">Oxidoreductase</keyword>
<name>A0ABW3FN16_9PSEU</name>
<dbReference type="Gene3D" id="3.30.9.10">
    <property type="entry name" value="D-Amino Acid Oxidase, subunit A, domain 2"/>
    <property type="match status" value="1"/>
</dbReference>
<dbReference type="PANTHER" id="PTHR13847">
    <property type="entry name" value="SARCOSINE DEHYDROGENASE-RELATED"/>
    <property type="match status" value="1"/>
</dbReference>
<feature type="domain" description="FAD dependent oxidoreductase" evidence="2">
    <location>
        <begin position="11"/>
        <end position="401"/>
    </location>
</feature>
<dbReference type="InterPro" id="IPR036188">
    <property type="entry name" value="FAD/NAD-bd_sf"/>
</dbReference>
<reference evidence="4" key="1">
    <citation type="journal article" date="2019" name="Int. J. Syst. Evol. Microbiol.">
        <title>The Global Catalogue of Microorganisms (GCM) 10K type strain sequencing project: providing services to taxonomists for standard genome sequencing and annotation.</title>
        <authorList>
            <consortium name="The Broad Institute Genomics Platform"/>
            <consortium name="The Broad Institute Genome Sequencing Center for Infectious Disease"/>
            <person name="Wu L."/>
            <person name="Ma J."/>
        </authorList>
    </citation>
    <scope>NUCLEOTIDE SEQUENCE [LARGE SCALE GENOMIC DNA]</scope>
    <source>
        <strain evidence="4">CCUG 56401</strain>
    </source>
</reference>
<proteinExistence type="predicted"/>
<evidence type="ECO:0000313" key="4">
    <source>
        <dbReference type="Proteomes" id="UP001597018"/>
    </source>
</evidence>
<dbReference type="RefSeq" id="WP_345601916.1">
    <property type="nucleotide sequence ID" value="NZ_BAABLT010000052.1"/>
</dbReference>
<comment type="caution">
    <text evidence="3">The sequence shown here is derived from an EMBL/GenBank/DDBJ whole genome shotgun (WGS) entry which is preliminary data.</text>
</comment>
<dbReference type="GO" id="GO:0016491">
    <property type="term" value="F:oxidoreductase activity"/>
    <property type="evidence" value="ECO:0007669"/>
    <property type="project" value="UniProtKB-KW"/>
</dbReference>
<protein>
    <submittedName>
        <fullName evidence="3">NAD(P)/FAD-dependent oxidoreductase</fullName>
        <ecNumber evidence="3">1.-.-.-</ecNumber>
    </submittedName>
</protein>
<organism evidence="3 4">
    <name type="scientific">Saccharopolyspora rosea</name>
    <dbReference type="NCBI Taxonomy" id="524884"/>
    <lineage>
        <taxon>Bacteria</taxon>
        <taxon>Bacillati</taxon>
        <taxon>Actinomycetota</taxon>
        <taxon>Actinomycetes</taxon>
        <taxon>Pseudonocardiales</taxon>
        <taxon>Pseudonocardiaceae</taxon>
        <taxon>Saccharopolyspora</taxon>
    </lineage>
</organism>
<dbReference type="PANTHER" id="PTHR13847:SF289">
    <property type="entry name" value="GLYCINE OXIDASE"/>
    <property type="match status" value="1"/>
</dbReference>
<sequence length="418" mass="43984">MTAGHRAPRRVGVVGAGMNGLACAWFLQQAGVDVTVVERTDVAAGASWGNAGLLTPALSVPLPEPSVLRYGVRALADPRSPVSVPVRADRDLARFLTRFVAHCTGGRWRRGMAAYRPLNEQALEAFDELARGGVAAPTRVAPFTAACRTEREAEHFAAEIGRVVGAGQAVDVELLTASELRDQLPMLAPSMRMGVRVLGQRAIDPPAYVAALADSVRACGGKIVTGVDVAGVRRDGGKISLATRDGQYAEQFDAAVLASGAWLPELGAAHGVRTPVHGGRGYSFTVDAEHPIPEPVDFPGLRLACAPYRGGVRVTGIMEFQRPDAAADERKFATIRESAAAALTTVDWSSARDHWVGARPVTSDGLPLIGATATPGLHVTGGHGMWGMTLGPLSGKLLAELIVTGRTPRELLPLDPCR</sequence>
<dbReference type="Proteomes" id="UP001597018">
    <property type="component" value="Unassembled WGS sequence"/>
</dbReference>
<accession>A0ABW3FN16</accession>
<evidence type="ECO:0000256" key="1">
    <source>
        <dbReference type="ARBA" id="ARBA00023002"/>
    </source>
</evidence>
<dbReference type="Pfam" id="PF01266">
    <property type="entry name" value="DAO"/>
    <property type="match status" value="1"/>
</dbReference>
<dbReference type="SUPFAM" id="SSF54373">
    <property type="entry name" value="FAD-linked reductases, C-terminal domain"/>
    <property type="match status" value="1"/>
</dbReference>
<dbReference type="Gene3D" id="3.50.50.60">
    <property type="entry name" value="FAD/NAD(P)-binding domain"/>
    <property type="match status" value="2"/>
</dbReference>
<evidence type="ECO:0000313" key="3">
    <source>
        <dbReference type="EMBL" id="MFD0919921.1"/>
    </source>
</evidence>
<gene>
    <name evidence="3" type="ORF">ACFQ16_09210</name>
</gene>
<evidence type="ECO:0000259" key="2">
    <source>
        <dbReference type="Pfam" id="PF01266"/>
    </source>
</evidence>
<dbReference type="InterPro" id="IPR006076">
    <property type="entry name" value="FAD-dep_OxRdtase"/>
</dbReference>
<dbReference type="EMBL" id="JBHTIW010000004">
    <property type="protein sequence ID" value="MFD0919921.1"/>
    <property type="molecule type" value="Genomic_DNA"/>
</dbReference>
<keyword evidence="4" id="KW-1185">Reference proteome</keyword>